<evidence type="ECO:0000313" key="3">
    <source>
        <dbReference type="EMBL" id="BAY81708.1"/>
    </source>
</evidence>
<keyword evidence="4" id="KW-1185">Reference proteome</keyword>
<evidence type="ECO:0000259" key="2">
    <source>
        <dbReference type="Pfam" id="PF12680"/>
    </source>
</evidence>
<organism evidence="3 4">
    <name type="scientific">Calothrix parasitica NIES-267</name>
    <dbReference type="NCBI Taxonomy" id="1973488"/>
    <lineage>
        <taxon>Bacteria</taxon>
        <taxon>Bacillati</taxon>
        <taxon>Cyanobacteriota</taxon>
        <taxon>Cyanophyceae</taxon>
        <taxon>Nostocales</taxon>
        <taxon>Calotrichaceae</taxon>
        <taxon>Calothrix</taxon>
    </lineage>
</organism>
<accession>A0A1Z4LKT1</accession>
<dbReference type="Gene3D" id="3.10.450.50">
    <property type="match status" value="1"/>
</dbReference>
<protein>
    <recommendedName>
        <fullName evidence="2">SnoaL-like domain-containing protein</fullName>
    </recommendedName>
</protein>
<reference evidence="3 4" key="1">
    <citation type="submission" date="2017-06" db="EMBL/GenBank/DDBJ databases">
        <title>Genome sequencing of cyanobaciteial culture collection at National Institute for Environmental Studies (NIES).</title>
        <authorList>
            <person name="Hirose Y."/>
            <person name="Shimura Y."/>
            <person name="Fujisawa T."/>
            <person name="Nakamura Y."/>
            <person name="Kawachi M."/>
        </authorList>
    </citation>
    <scope>NUCLEOTIDE SEQUENCE [LARGE SCALE GENOMIC DNA]</scope>
    <source>
        <strain evidence="3 4">NIES-267</strain>
    </source>
</reference>
<dbReference type="OrthoDB" id="2083380at2"/>
<gene>
    <name evidence="3" type="ORF">NIES267_11850</name>
</gene>
<evidence type="ECO:0000313" key="4">
    <source>
        <dbReference type="Proteomes" id="UP000218418"/>
    </source>
</evidence>
<feature type="signal peptide" evidence="1">
    <location>
        <begin position="1"/>
        <end position="21"/>
    </location>
</feature>
<sequence length="197" mass="22340">MKRVLAALVFTALATVVPVSMTSANSQNEILLVNGFKKRNSRAQGQIRTFNSVNEIIPRSRASRLGKQFLQLFEAQDTNAIFQLWAEDAAIELPYDLQGRNFPNREAAQGYVEGAVALFSEIRFEQIRLYETRNPNVVIVEAQGDFVVAEDGRPYRNNYLFVFQTSGNKVKFIREYFNPVIIARTFGIDITPNQTPD</sequence>
<dbReference type="InterPro" id="IPR032710">
    <property type="entry name" value="NTF2-like_dom_sf"/>
</dbReference>
<proteinExistence type="predicted"/>
<dbReference type="Pfam" id="PF12680">
    <property type="entry name" value="SnoaL_2"/>
    <property type="match status" value="1"/>
</dbReference>
<dbReference type="Proteomes" id="UP000218418">
    <property type="component" value="Chromosome"/>
</dbReference>
<keyword evidence="1" id="KW-0732">Signal</keyword>
<dbReference type="InterPro" id="IPR037401">
    <property type="entry name" value="SnoaL-like"/>
</dbReference>
<feature type="domain" description="SnoaL-like" evidence="2">
    <location>
        <begin position="68"/>
        <end position="170"/>
    </location>
</feature>
<evidence type="ECO:0000256" key="1">
    <source>
        <dbReference type="SAM" id="SignalP"/>
    </source>
</evidence>
<name>A0A1Z4LKT1_9CYAN</name>
<dbReference type="EMBL" id="AP018227">
    <property type="protein sequence ID" value="BAY81708.1"/>
    <property type="molecule type" value="Genomic_DNA"/>
</dbReference>
<feature type="chain" id="PRO_5012667358" description="SnoaL-like domain-containing protein" evidence="1">
    <location>
        <begin position="22"/>
        <end position="197"/>
    </location>
</feature>
<dbReference type="SUPFAM" id="SSF54427">
    <property type="entry name" value="NTF2-like"/>
    <property type="match status" value="1"/>
</dbReference>
<dbReference type="AlphaFoldDB" id="A0A1Z4LKT1"/>